<comment type="caution">
    <text evidence="1">The sequence shown here is derived from an EMBL/GenBank/DDBJ whole genome shotgun (WGS) entry which is preliminary data.</text>
</comment>
<gene>
    <name evidence="1" type="ORF">H5410_057463</name>
</gene>
<evidence type="ECO:0000313" key="1">
    <source>
        <dbReference type="EMBL" id="KAG5577329.1"/>
    </source>
</evidence>
<name>A0A9J5WN50_SOLCO</name>
<dbReference type="OrthoDB" id="1304457at2759"/>
<dbReference type="PANTHER" id="PTHR10492">
    <property type="match status" value="1"/>
</dbReference>
<evidence type="ECO:0000313" key="2">
    <source>
        <dbReference type="Proteomes" id="UP000824120"/>
    </source>
</evidence>
<dbReference type="PANTHER" id="PTHR10492:SF102">
    <property type="entry name" value="ATP-DEPENDENT DNA HELICASE"/>
    <property type="match status" value="1"/>
</dbReference>
<dbReference type="EMBL" id="JACXVP010000011">
    <property type="protein sequence ID" value="KAG5577329.1"/>
    <property type="molecule type" value="Genomic_DNA"/>
</dbReference>
<organism evidence="1 2">
    <name type="scientific">Solanum commersonii</name>
    <name type="common">Commerson's wild potato</name>
    <name type="synonym">Commerson's nightshade</name>
    <dbReference type="NCBI Taxonomy" id="4109"/>
    <lineage>
        <taxon>Eukaryota</taxon>
        <taxon>Viridiplantae</taxon>
        <taxon>Streptophyta</taxon>
        <taxon>Embryophyta</taxon>
        <taxon>Tracheophyta</taxon>
        <taxon>Spermatophyta</taxon>
        <taxon>Magnoliopsida</taxon>
        <taxon>eudicotyledons</taxon>
        <taxon>Gunneridae</taxon>
        <taxon>Pentapetalae</taxon>
        <taxon>asterids</taxon>
        <taxon>lamiids</taxon>
        <taxon>Solanales</taxon>
        <taxon>Solanaceae</taxon>
        <taxon>Solanoideae</taxon>
        <taxon>Solaneae</taxon>
        <taxon>Solanum</taxon>
    </lineage>
</organism>
<accession>A0A9J5WN50</accession>
<sequence length="393" mass="45047">MQKGKCTKHFPKIFLLSTTIDEEGYPLYRRRDYGRSTKRSGIDLDNRYVVPHNKFLLMKYGEHINVEWCNQSRSIEYLFKYVNKGHDRVTIAFCDSVNSSDSRVVDEIKIEPSVERLSFHLPDNQNVIFSDDDPIDVVINKPTVNNNLRNGKQSKTSAFSIGRIFFVPPGPGDQYYLRLLLNVVKGPTSYEEIRRINDIDHVTFRDACYALGLLDDDKEYVDAITPPFTGTTAYSHPPPSASSNTAVPAAMAGVIVACRFCDLYNGECDETECPVLAQFDKRPAALYTLASIFNYAWIYNNVADLSADGRLGDWIYYRLRDCWHLKKNPVGGATKRVEELEREICVLGGRTLKRRMLEDARQQILQQQQADKRRRIIRPPKRRVSINFLNSAK</sequence>
<proteinExistence type="predicted"/>
<protein>
    <submittedName>
        <fullName evidence="1">Uncharacterized protein</fullName>
    </submittedName>
</protein>
<keyword evidence="2" id="KW-1185">Reference proteome</keyword>
<dbReference type="AlphaFoldDB" id="A0A9J5WN50"/>
<reference evidence="1 2" key="1">
    <citation type="submission" date="2020-09" db="EMBL/GenBank/DDBJ databases">
        <title>De no assembly of potato wild relative species, Solanum commersonii.</title>
        <authorList>
            <person name="Cho K."/>
        </authorList>
    </citation>
    <scope>NUCLEOTIDE SEQUENCE [LARGE SCALE GENOMIC DNA]</scope>
    <source>
        <strain evidence="1">LZ3.2</strain>
        <tissue evidence="1">Leaf</tissue>
    </source>
</reference>
<dbReference type="Proteomes" id="UP000824120">
    <property type="component" value="Chromosome 11"/>
</dbReference>